<evidence type="ECO:0000313" key="2">
    <source>
        <dbReference type="Proteomes" id="UP001157440"/>
    </source>
</evidence>
<sequence length="59" mass="6166">MLFMAGSLALLLGGCLSAQDGPLDQIALDQIPRAELAVSRDGPVDTADLKAWGLRLTSL</sequence>
<reference evidence="2" key="1">
    <citation type="journal article" date="2019" name="Int. J. Syst. Evol. Microbiol.">
        <title>The Global Catalogue of Microorganisms (GCM) 10K type strain sequencing project: providing services to taxonomists for standard genome sequencing and annotation.</title>
        <authorList>
            <consortium name="The Broad Institute Genomics Platform"/>
            <consortium name="The Broad Institute Genome Sequencing Center for Infectious Disease"/>
            <person name="Wu L."/>
            <person name="Ma J."/>
        </authorList>
    </citation>
    <scope>NUCLEOTIDE SEQUENCE [LARGE SCALE GENOMIC DNA]</scope>
    <source>
        <strain evidence="2">NBRC 103632</strain>
    </source>
</reference>
<name>A0AA37TGY4_9HYPH</name>
<proteinExistence type="predicted"/>
<gene>
    <name evidence="1" type="ORF">GCM10007890_57840</name>
</gene>
<comment type="caution">
    <text evidence="1">The sequence shown here is derived from an EMBL/GenBank/DDBJ whole genome shotgun (WGS) entry which is preliminary data.</text>
</comment>
<accession>A0AA37TGY4</accession>
<evidence type="ECO:0000313" key="1">
    <source>
        <dbReference type="EMBL" id="GLS73769.1"/>
    </source>
</evidence>
<dbReference type="Proteomes" id="UP001157440">
    <property type="component" value="Unassembled WGS sequence"/>
</dbReference>
<protein>
    <submittedName>
        <fullName evidence="1">Uncharacterized protein</fullName>
    </submittedName>
</protein>
<keyword evidence="2" id="KW-1185">Reference proteome</keyword>
<dbReference type="EMBL" id="BSPL01000029">
    <property type="protein sequence ID" value="GLS73769.1"/>
    <property type="molecule type" value="Genomic_DNA"/>
</dbReference>
<dbReference type="AlphaFoldDB" id="A0AA37TGY4"/>
<organism evidence="1 2">
    <name type="scientific">Methylobacterium tardum</name>
    <dbReference type="NCBI Taxonomy" id="374432"/>
    <lineage>
        <taxon>Bacteria</taxon>
        <taxon>Pseudomonadati</taxon>
        <taxon>Pseudomonadota</taxon>
        <taxon>Alphaproteobacteria</taxon>
        <taxon>Hyphomicrobiales</taxon>
        <taxon>Methylobacteriaceae</taxon>
        <taxon>Methylobacterium</taxon>
    </lineage>
</organism>